<name>A0A1B9NCE4_9MICO</name>
<comment type="similarity">
    <text evidence="2 8">Belongs to the zinc-containing alcohol dehydrogenase family.</text>
</comment>
<dbReference type="InterPro" id="IPR013149">
    <property type="entry name" value="ADH-like_C"/>
</dbReference>
<dbReference type="SUPFAM" id="SSF51735">
    <property type="entry name" value="NAD(P)-binding Rossmann-fold domains"/>
    <property type="match status" value="1"/>
</dbReference>
<dbReference type="OrthoDB" id="9797931at2"/>
<dbReference type="InterPro" id="IPR002328">
    <property type="entry name" value="ADH_Zn_CS"/>
</dbReference>
<keyword evidence="4 8" id="KW-0479">Metal-binding</keyword>
<dbReference type="InterPro" id="IPR011032">
    <property type="entry name" value="GroES-like_sf"/>
</dbReference>
<protein>
    <recommendedName>
        <fullName evidence="3">alcohol dehydrogenase</fullName>
        <ecNumber evidence="3">1.1.1.1</ecNumber>
    </recommendedName>
</protein>
<comment type="cofactor">
    <cofactor evidence="1 8">
        <name>Zn(2+)</name>
        <dbReference type="ChEBI" id="CHEBI:29105"/>
    </cofactor>
</comment>
<evidence type="ECO:0000256" key="1">
    <source>
        <dbReference type="ARBA" id="ARBA00001947"/>
    </source>
</evidence>
<evidence type="ECO:0000256" key="5">
    <source>
        <dbReference type="ARBA" id="ARBA00022833"/>
    </source>
</evidence>
<keyword evidence="5 8" id="KW-0862">Zinc</keyword>
<dbReference type="Pfam" id="PF08240">
    <property type="entry name" value="ADH_N"/>
    <property type="match status" value="1"/>
</dbReference>
<dbReference type="Pfam" id="PF00107">
    <property type="entry name" value="ADH_zinc_N"/>
    <property type="match status" value="1"/>
</dbReference>
<evidence type="ECO:0000256" key="6">
    <source>
        <dbReference type="ARBA" id="ARBA00023002"/>
    </source>
</evidence>
<comment type="caution">
    <text evidence="11">The sequence shown here is derived from an EMBL/GenBank/DDBJ whole genome shotgun (WGS) entry which is preliminary data.</text>
</comment>
<dbReference type="GO" id="GO:0004022">
    <property type="term" value="F:alcohol dehydrogenase (NAD+) activity"/>
    <property type="evidence" value="ECO:0007669"/>
    <property type="project" value="UniProtKB-EC"/>
</dbReference>
<sequence>MSVSESIVATVAPAATTAAAVLRGAAVSIERLALPEPGPGELLVAVDLATVCASDRLSVAAGGAPHVLGHEGVGRVVAAGSGAPARLRDRVVWAPGVSCGRCDRCRGGRSAACRKLRRIGAEPLETGWDLSGSFAAHILLPRGAAIARVPDEMCDAIAAPAGCATATVMAALDAAGPLRGARVLVCGAGMLGLTAAAVATDRGASTVIAVDRDASRRSMARSFGATESVAPGAALPDVDVALVFSTSAAPALDALAIGGRLVVVGTKSAALEALTVDPRRLADRWLVVAGVHGSEPRHLTEAIAYLADARERWPWEQLVSPAMPLAYLPTLLTQPAPIAPRAAVQPRR</sequence>
<dbReference type="PROSITE" id="PS00059">
    <property type="entry name" value="ADH_ZINC"/>
    <property type="match status" value="1"/>
</dbReference>
<dbReference type="EC" id="1.1.1.1" evidence="3"/>
<evidence type="ECO:0000256" key="4">
    <source>
        <dbReference type="ARBA" id="ARBA00022723"/>
    </source>
</evidence>
<dbReference type="Proteomes" id="UP000093355">
    <property type="component" value="Unassembled WGS sequence"/>
</dbReference>
<evidence type="ECO:0000259" key="9">
    <source>
        <dbReference type="Pfam" id="PF00107"/>
    </source>
</evidence>
<evidence type="ECO:0000259" key="10">
    <source>
        <dbReference type="Pfam" id="PF08240"/>
    </source>
</evidence>
<feature type="domain" description="Alcohol dehydrogenase-like C-terminal" evidence="9">
    <location>
        <begin position="191"/>
        <end position="305"/>
    </location>
</feature>
<dbReference type="EMBL" id="LXMD01000022">
    <property type="protein sequence ID" value="OCG74224.1"/>
    <property type="molecule type" value="Genomic_DNA"/>
</dbReference>
<evidence type="ECO:0000256" key="8">
    <source>
        <dbReference type="RuleBase" id="RU361277"/>
    </source>
</evidence>
<keyword evidence="7" id="KW-0520">NAD</keyword>
<accession>A0A1B9NCE4</accession>
<evidence type="ECO:0000313" key="11">
    <source>
        <dbReference type="EMBL" id="OCG74224.1"/>
    </source>
</evidence>
<dbReference type="STRING" id="904291.A7J15_05045"/>
<dbReference type="PANTHER" id="PTHR42940:SF3">
    <property type="entry name" value="ALCOHOL DEHYDROGENASE 1-RELATED"/>
    <property type="match status" value="1"/>
</dbReference>
<gene>
    <name evidence="11" type="ORF">A7J15_05045</name>
</gene>
<dbReference type="GO" id="GO:0005737">
    <property type="term" value="C:cytoplasm"/>
    <property type="evidence" value="ECO:0007669"/>
    <property type="project" value="TreeGrafter"/>
</dbReference>
<feature type="domain" description="Alcohol dehydrogenase-like N-terminal" evidence="10">
    <location>
        <begin position="38"/>
        <end position="150"/>
    </location>
</feature>
<dbReference type="SUPFAM" id="SSF50129">
    <property type="entry name" value="GroES-like"/>
    <property type="match status" value="1"/>
</dbReference>
<evidence type="ECO:0000313" key="12">
    <source>
        <dbReference type="Proteomes" id="UP000093355"/>
    </source>
</evidence>
<dbReference type="InterPro" id="IPR036291">
    <property type="entry name" value="NAD(P)-bd_dom_sf"/>
</dbReference>
<keyword evidence="6" id="KW-0560">Oxidoreductase</keyword>
<evidence type="ECO:0000256" key="7">
    <source>
        <dbReference type="ARBA" id="ARBA00023027"/>
    </source>
</evidence>
<evidence type="ECO:0000256" key="2">
    <source>
        <dbReference type="ARBA" id="ARBA00008072"/>
    </source>
</evidence>
<keyword evidence="12" id="KW-1185">Reference proteome</keyword>
<dbReference type="Gene3D" id="3.90.180.10">
    <property type="entry name" value="Medium-chain alcohol dehydrogenases, catalytic domain"/>
    <property type="match status" value="1"/>
</dbReference>
<dbReference type="PANTHER" id="PTHR42940">
    <property type="entry name" value="ALCOHOL DEHYDROGENASE 1-RELATED"/>
    <property type="match status" value="1"/>
</dbReference>
<dbReference type="GO" id="GO:0008270">
    <property type="term" value="F:zinc ion binding"/>
    <property type="evidence" value="ECO:0007669"/>
    <property type="project" value="InterPro"/>
</dbReference>
<organism evidence="11 12">
    <name type="scientific">Microbacterium sediminis</name>
    <dbReference type="NCBI Taxonomy" id="904291"/>
    <lineage>
        <taxon>Bacteria</taxon>
        <taxon>Bacillati</taxon>
        <taxon>Actinomycetota</taxon>
        <taxon>Actinomycetes</taxon>
        <taxon>Micrococcales</taxon>
        <taxon>Microbacteriaceae</taxon>
        <taxon>Microbacterium</taxon>
    </lineage>
</organism>
<dbReference type="AlphaFoldDB" id="A0A1B9NCE4"/>
<evidence type="ECO:0000256" key="3">
    <source>
        <dbReference type="ARBA" id="ARBA00013190"/>
    </source>
</evidence>
<reference evidence="11 12" key="1">
    <citation type="submission" date="2016-05" db="EMBL/GenBank/DDBJ databases">
        <authorList>
            <person name="Lavstsen T."/>
            <person name="Jespersen J.S."/>
        </authorList>
    </citation>
    <scope>NUCLEOTIDE SEQUENCE [LARGE SCALE GENOMIC DNA]</scope>
    <source>
        <strain evidence="11 12">YLB-01</strain>
    </source>
</reference>
<dbReference type="InterPro" id="IPR013154">
    <property type="entry name" value="ADH-like_N"/>
</dbReference>
<proteinExistence type="inferred from homology"/>